<evidence type="ECO:0000256" key="1">
    <source>
        <dbReference type="SAM" id="Phobius"/>
    </source>
</evidence>
<reference evidence="2 3" key="1">
    <citation type="submission" date="2016-11" db="EMBL/GenBank/DDBJ databases">
        <authorList>
            <person name="Manzoor S."/>
        </authorList>
    </citation>
    <scope>NUCLEOTIDE SEQUENCE [LARGE SCALE GENOMIC DNA]</scope>
    <source>
        <strain evidence="2">Clostridium ultunense strain Esp</strain>
    </source>
</reference>
<keyword evidence="3" id="KW-1185">Reference proteome</keyword>
<accession>A0A1M4PT99</accession>
<protein>
    <submittedName>
        <fullName evidence="2">Uncharacterized protein</fullName>
    </submittedName>
</protein>
<evidence type="ECO:0000313" key="3">
    <source>
        <dbReference type="Proteomes" id="UP000245423"/>
    </source>
</evidence>
<keyword evidence="1" id="KW-0812">Transmembrane</keyword>
<feature type="transmembrane region" description="Helical" evidence="1">
    <location>
        <begin position="33"/>
        <end position="61"/>
    </location>
</feature>
<organism evidence="2 3">
    <name type="scientific">[Clostridium] ultunense Esp</name>
    <dbReference type="NCBI Taxonomy" id="1288971"/>
    <lineage>
        <taxon>Bacteria</taxon>
        <taxon>Bacillati</taxon>
        <taxon>Bacillota</taxon>
        <taxon>Tissierellia</taxon>
        <taxon>Tissierellales</taxon>
        <taxon>Tepidimicrobiaceae</taxon>
        <taxon>Schnuerera</taxon>
    </lineage>
</organism>
<sequence>MFLIVNVINFLILKILNNPFGADSILKKVFYTVWILIVLNMLLSPYNLLLFIESIWLIFYLSIRI</sequence>
<proteinExistence type="predicted"/>
<keyword evidence="1" id="KW-0472">Membrane</keyword>
<keyword evidence="1" id="KW-1133">Transmembrane helix</keyword>
<gene>
    <name evidence="2" type="ORF">CUESP1_3361</name>
</gene>
<dbReference type="AlphaFoldDB" id="A0A1M4PT99"/>
<dbReference type="EMBL" id="LT669839">
    <property type="protein sequence ID" value="SHD78682.1"/>
    <property type="molecule type" value="Genomic_DNA"/>
</dbReference>
<name>A0A1M4PT99_9FIRM</name>
<evidence type="ECO:0000313" key="2">
    <source>
        <dbReference type="EMBL" id="SHD78682.1"/>
    </source>
</evidence>
<dbReference type="Proteomes" id="UP000245423">
    <property type="component" value="Chromosome 1"/>
</dbReference>